<dbReference type="RefSeq" id="WP_186944018.1">
    <property type="nucleotide sequence ID" value="NZ_JACOGA010000028.1"/>
</dbReference>
<gene>
    <name evidence="2" type="ORF">H8K55_20525</name>
</gene>
<evidence type="ECO:0000256" key="1">
    <source>
        <dbReference type="SAM" id="SignalP"/>
    </source>
</evidence>
<dbReference type="Proteomes" id="UP000624279">
    <property type="component" value="Unassembled WGS sequence"/>
</dbReference>
<protein>
    <submittedName>
        <fullName evidence="2">Uncharacterized protein</fullName>
    </submittedName>
</protein>
<name>A0ABR6YHD6_9BURK</name>
<feature type="signal peptide" evidence="1">
    <location>
        <begin position="1"/>
        <end position="20"/>
    </location>
</feature>
<evidence type="ECO:0000313" key="3">
    <source>
        <dbReference type="Proteomes" id="UP000624279"/>
    </source>
</evidence>
<feature type="chain" id="PRO_5045556184" evidence="1">
    <location>
        <begin position="21"/>
        <end position="156"/>
    </location>
</feature>
<comment type="caution">
    <text evidence="2">The sequence shown here is derived from an EMBL/GenBank/DDBJ whole genome shotgun (WGS) entry which is preliminary data.</text>
</comment>
<keyword evidence="1" id="KW-0732">Signal</keyword>
<sequence length="156" mass="17802">MKLVFTCSLILALTSSIAQAQSRIMCEPSSKDDKRITAIWPSPYLSEKGKLCFEVKSWTEYSGQNCVTHGGKISWKGLVIVSVDGESQGRNLRSFRVHKPVVNDELIEYTIESSRDKNWEPIQHVRINRLSGEAISYFIKLHGGEPYQCRLEKRKL</sequence>
<dbReference type="EMBL" id="JACOGA010000028">
    <property type="protein sequence ID" value="MBC3875986.1"/>
    <property type="molecule type" value="Genomic_DNA"/>
</dbReference>
<keyword evidence="3" id="KW-1185">Reference proteome</keyword>
<organism evidence="2 3">
    <name type="scientific">Undibacterium flavidum</name>
    <dbReference type="NCBI Taxonomy" id="2762297"/>
    <lineage>
        <taxon>Bacteria</taxon>
        <taxon>Pseudomonadati</taxon>
        <taxon>Pseudomonadota</taxon>
        <taxon>Betaproteobacteria</taxon>
        <taxon>Burkholderiales</taxon>
        <taxon>Oxalobacteraceae</taxon>
        <taxon>Undibacterium</taxon>
    </lineage>
</organism>
<accession>A0ABR6YHD6</accession>
<evidence type="ECO:0000313" key="2">
    <source>
        <dbReference type="EMBL" id="MBC3875986.1"/>
    </source>
</evidence>
<proteinExistence type="predicted"/>
<reference evidence="2 3" key="1">
    <citation type="submission" date="2020-08" db="EMBL/GenBank/DDBJ databases">
        <title>Novel species isolated from subtropical streams in China.</title>
        <authorList>
            <person name="Lu H."/>
        </authorList>
    </citation>
    <scope>NUCLEOTIDE SEQUENCE [LARGE SCALE GENOMIC DNA]</scope>
    <source>
        <strain evidence="2 3">LX15W</strain>
    </source>
</reference>